<dbReference type="InterPro" id="IPR025528">
    <property type="entry name" value="BrnA_antitoxin"/>
</dbReference>
<reference evidence="1" key="1">
    <citation type="journal article" date="2007" name="J. Bacteriol.">
        <title>Comparative genome analysis of four magnetotactic bacteria reveals a complex set of group-specific genes implicated in magnetosome biomineralization and function.</title>
        <authorList>
            <person name="Richter M."/>
            <person name="Kube M."/>
            <person name="Bazylinski D.A."/>
            <person name="Lombardot T."/>
            <person name="Gloeckner F.O."/>
            <person name="Reinhardt R."/>
            <person name="Schueler D."/>
        </authorList>
    </citation>
    <scope>NUCLEOTIDE SEQUENCE</scope>
    <source>
        <strain evidence="1">MSR-1</strain>
    </source>
</reference>
<organism evidence="1">
    <name type="scientific">Magnetospirillum gryphiswaldense</name>
    <dbReference type="NCBI Taxonomy" id="55518"/>
    <lineage>
        <taxon>Bacteria</taxon>
        <taxon>Pseudomonadati</taxon>
        <taxon>Pseudomonadota</taxon>
        <taxon>Alphaproteobacteria</taxon>
        <taxon>Rhodospirillales</taxon>
        <taxon>Rhodospirillaceae</taxon>
        <taxon>Magnetospirillum</taxon>
    </lineage>
</organism>
<protein>
    <submittedName>
        <fullName evidence="1">Protein conserved in bacteria</fullName>
    </submittedName>
</protein>
<dbReference type="RefSeq" id="WP_024081481.1">
    <property type="nucleotide sequence ID" value="NZ_CP027527.1"/>
</dbReference>
<accession>A4U0V8</accession>
<dbReference type="Pfam" id="PF14384">
    <property type="entry name" value="BrnA_antitoxin"/>
    <property type="match status" value="1"/>
</dbReference>
<name>A4U0V8_9PROT</name>
<dbReference type="AlphaFoldDB" id="A4U0V8"/>
<evidence type="ECO:0000313" key="1">
    <source>
        <dbReference type="EMBL" id="CAM76515.1"/>
    </source>
</evidence>
<dbReference type="EMBL" id="CU459003">
    <property type="protein sequence ID" value="CAM76515.1"/>
    <property type="molecule type" value="Genomic_DNA"/>
</dbReference>
<proteinExistence type="predicted"/>
<sequence>MPKLKPSTIIPTDEEDAAISAAISTDPDSPELTDANFANARPASEVLANYLGATETEALLRRRGRPLKADRKVDIKLRIDPDVVEALRSGGKGWQTRANEILRKGVGL</sequence>
<gene>
    <name evidence="1" type="ORF">MGR_0338</name>
</gene>